<dbReference type="Proteomes" id="UP000650833">
    <property type="component" value="Unassembled WGS sequence"/>
</dbReference>
<gene>
    <name evidence="2" type="ORF">INT46_005126</name>
</gene>
<organism evidence="2 3">
    <name type="scientific">Mucor plumbeus</name>
    <dbReference type="NCBI Taxonomy" id="97098"/>
    <lineage>
        <taxon>Eukaryota</taxon>
        <taxon>Fungi</taxon>
        <taxon>Fungi incertae sedis</taxon>
        <taxon>Mucoromycota</taxon>
        <taxon>Mucoromycotina</taxon>
        <taxon>Mucoromycetes</taxon>
        <taxon>Mucorales</taxon>
        <taxon>Mucorineae</taxon>
        <taxon>Mucoraceae</taxon>
        <taxon>Mucor</taxon>
    </lineage>
</organism>
<name>A0A8H7VD76_9FUNG</name>
<evidence type="ECO:0000313" key="2">
    <source>
        <dbReference type="EMBL" id="KAG2214507.1"/>
    </source>
</evidence>
<feature type="signal peptide" evidence="1">
    <location>
        <begin position="1"/>
        <end position="23"/>
    </location>
</feature>
<keyword evidence="1" id="KW-0732">Signal</keyword>
<reference evidence="2" key="1">
    <citation type="submission" date="2020-12" db="EMBL/GenBank/DDBJ databases">
        <title>Metabolic potential, ecology and presence of endohyphal bacteria is reflected in genomic diversity of Mucoromycotina.</title>
        <authorList>
            <person name="Muszewska A."/>
            <person name="Okrasinska A."/>
            <person name="Steczkiewicz K."/>
            <person name="Drgas O."/>
            <person name="Orlowska M."/>
            <person name="Perlinska-Lenart U."/>
            <person name="Aleksandrzak-Piekarczyk T."/>
            <person name="Szatraj K."/>
            <person name="Zielenkiewicz U."/>
            <person name="Pilsyk S."/>
            <person name="Malc E."/>
            <person name="Mieczkowski P."/>
            <person name="Kruszewska J.S."/>
            <person name="Biernat P."/>
            <person name="Pawlowska J."/>
        </authorList>
    </citation>
    <scope>NUCLEOTIDE SEQUENCE</scope>
    <source>
        <strain evidence="2">CBS 226.32</strain>
    </source>
</reference>
<dbReference type="AlphaFoldDB" id="A0A8H7VD76"/>
<protein>
    <submittedName>
        <fullName evidence="2">Uncharacterized protein</fullName>
    </submittedName>
</protein>
<sequence length="91" mass="9611">MASFTRSVSLFSVLAALACLAMAAPATDNAVATATTDVSYSEVTATSSYNEEGLPSSIFPVLTGYADEYESTTELDDGILYMSEQDEGTKF</sequence>
<proteinExistence type="predicted"/>
<dbReference type="EMBL" id="JAEPRC010000025">
    <property type="protein sequence ID" value="KAG2214507.1"/>
    <property type="molecule type" value="Genomic_DNA"/>
</dbReference>
<comment type="caution">
    <text evidence="2">The sequence shown here is derived from an EMBL/GenBank/DDBJ whole genome shotgun (WGS) entry which is preliminary data.</text>
</comment>
<feature type="chain" id="PRO_5034867738" evidence="1">
    <location>
        <begin position="24"/>
        <end position="91"/>
    </location>
</feature>
<evidence type="ECO:0000313" key="3">
    <source>
        <dbReference type="Proteomes" id="UP000650833"/>
    </source>
</evidence>
<accession>A0A8H7VD76</accession>
<evidence type="ECO:0000256" key="1">
    <source>
        <dbReference type="SAM" id="SignalP"/>
    </source>
</evidence>
<dbReference type="PROSITE" id="PS51257">
    <property type="entry name" value="PROKAR_LIPOPROTEIN"/>
    <property type="match status" value="1"/>
</dbReference>
<dbReference type="OrthoDB" id="2263971at2759"/>
<keyword evidence="3" id="KW-1185">Reference proteome</keyword>